<dbReference type="EMBL" id="ADKX01000050">
    <property type="protein sequence ID" value="EFW03175.1"/>
    <property type="molecule type" value="Genomic_DNA"/>
</dbReference>
<dbReference type="eggNOG" id="COG3544">
    <property type="taxonomic scope" value="Bacteria"/>
</dbReference>
<dbReference type="InterPro" id="IPR005183">
    <property type="entry name" value="DUF305_CopM-like"/>
</dbReference>
<comment type="caution">
    <text evidence="2">The sequence shown here is derived from an EMBL/GenBank/DDBJ whole genome shotgun (WGS) entry which is preliminary data.</text>
</comment>
<dbReference type="GeneID" id="78229631"/>
<feature type="domain" description="DUF305" evidence="1">
    <location>
        <begin position="126"/>
        <end position="181"/>
    </location>
</feature>
<keyword evidence="3" id="KW-1185">Reference proteome</keyword>
<reference evidence="2 3" key="1">
    <citation type="submission" date="2010-12" db="EMBL/GenBank/DDBJ databases">
        <title>The Genome Sequence of Coprobacillus sp. strain 29_1.</title>
        <authorList>
            <consortium name="The Broad Institute Genome Sequencing Platform"/>
            <person name="Earl A."/>
            <person name="Ward D."/>
            <person name="Feldgarden M."/>
            <person name="Gevers D."/>
            <person name="Daigneault M."/>
            <person name="Sibley C.D."/>
            <person name="White A."/>
            <person name="Strauss J."/>
            <person name="Allen-Vercoe E."/>
            <person name="Young S.K."/>
            <person name="Zeng Q."/>
            <person name="Gargeya S."/>
            <person name="Fitzgerald M."/>
            <person name="Haas B."/>
            <person name="Abouelleil A."/>
            <person name="Alvarado L."/>
            <person name="Arachchi H.M."/>
            <person name="Berlin A."/>
            <person name="Brown A."/>
            <person name="Chapman S.B."/>
            <person name="Chen Z."/>
            <person name="Dunbar C."/>
            <person name="Freedman E."/>
            <person name="Gearin G."/>
            <person name="Gellesch M."/>
            <person name="Goldberg J."/>
            <person name="Griggs A."/>
            <person name="Gujja S."/>
            <person name="Heilman E."/>
            <person name="Heiman D."/>
            <person name="Howarth C."/>
            <person name="Larson L."/>
            <person name="Lui A."/>
            <person name="MacDonald P.J.P."/>
            <person name="Mehta T."/>
            <person name="Montmayeur A."/>
            <person name="Murphy C."/>
            <person name="Neiman D."/>
            <person name="Pearson M."/>
            <person name="Priest M."/>
            <person name="Roberts A."/>
            <person name="Saif S."/>
            <person name="Shea T."/>
            <person name="Shenoy N."/>
            <person name="Sisk P."/>
            <person name="Stolte C."/>
            <person name="Sykes S."/>
            <person name="White J."/>
            <person name="Yandava C."/>
            <person name="Nusbaum C."/>
            <person name="Birren B."/>
        </authorList>
    </citation>
    <scope>NUCLEOTIDE SEQUENCE [LARGE SCALE GENOMIC DNA]</scope>
    <source>
        <strain evidence="2 3">29_1</strain>
    </source>
</reference>
<dbReference type="Gene3D" id="1.20.1260.10">
    <property type="match status" value="2"/>
</dbReference>
<evidence type="ECO:0000259" key="1">
    <source>
        <dbReference type="Pfam" id="PF03713"/>
    </source>
</evidence>
<dbReference type="RefSeq" id="WP_008790644.1">
    <property type="nucleotide sequence ID" value="NZ_AKCB01000001.1"/>
</dbReference>
<dbReference type="InterPro" id="IPR012347">
    <property type="entry name" value="Ferritin-like"/>
</dbReference>
<dbReference type="PANTHER" id="PTHR36933">
    <property type="entry name" value="SLL0788 PROTEIN"/>
    <property type="match status" value="1"/>
</dbReference>
<feature type="domain" description="DUF305" evidence="1">
    <location>
        <begin position="36"/>
        <end position="89"/>
    </location>
</feature>
<dbReference type="Proteomes" id="UP000003157">
    <property type="component" value="Unassembled WGS sequence"/>
</dbReference>
<organism evidence="2 3">
    <name type="scientific">Coprobacillus cateniformis</name>
    <dbReference type="NCBI Taxonomy" id="100884"/>
    <lineage>
        <taxon>Bacteria</taxon>
        <taxon>Bacillati</taxon>
        <taxon>Bacillota</taxon>
        <taxon>Erysipelotrichia</taxon>
        <taxon>Erysipelotrichales</taxon>
        <taxon>Coprobacillaceae</taxon>
        <taxon>Coprobacillus</taxon>
    </lineage>
</organism>
<accession>E7GFL9</accession>
<sequence length="189" mass="21785">MNCQQYSDNTQQYLICFYEILNQMIADMTNASLSCSLSSDFINQMIPHHRAAIHMSRNLLMYTTNIPLQNIAQNIIKEQTQSIRNMQDIQNCCLSLHNSQDQINSYFNKYNSITWTMFESMQNAPTNNDINISFMNEMIPHHEGAVRLSKNALEHCICPQLIPILEAIITSQEKGISEMKKQLSELKSC</sequence>
<evidence type="ECO:0000313" key="2">
    <source>
        <dbReference type="EMBL" id="EFW03175.1"/>
    </source>
</evidence>
<dbReference type="OrthoDB" id="8603558at2"/>
<dbReference type="STRING" id="100884.GCA_000269565_01766"/>
<name>E7GFL9_9FIRM</name>
<dbReference type="Pfam" id="PF03713">
    <property type="entry name" value="DUF305"/>
    <property type="match status" value="2"/>
</dbReference>
<evidence type="ECO:0000313" key="3">
    <source>
        <dbReference type="Proteomes" id="UP000003157"/>
    </source>
</evidence>
<dbReference type="AlphaFoldDB" id="E7GFL9"/>
<dbReference type="HOGENOM" id="CLU_074343_2_1_9"/>
<protein>
    <recommendedName>
        <fullName evidence="1">DUF305 domain-containing protein</fullName>
    </recommendedName>
</protein>
<gene>
    <name evidence="2" type="ORF">HMPREF9488_03562</name>
</gene>
<dbReference type="PANTHER" id="PTHR36933:SF1">
    <property type="entry name" value="SLL0788 PROTEIN"/>
    <property type="match status" value="1"/>
</dbReference>
<proteinExistence type="predicted"/>